<organism evidence="16 17">
    <name type="scientific">Canis familiaris papillomavirus 20</name>
    <dbReference type="NCBI Taxonomy" id="1843776"/>
    <lineage>
        <taxon>Viruses</taxon>
        <taxon>Monodnaviria</taxon>
        <taxon>Shotokuvirae</taxon>
        <taxon>Cossaviricota</taxon>
        <taxon>Papovaviricetes</taxon>
        <taxon>Zurhausenvirales</taxon>
        <taxon>Papillomaviridae</taxon>
        <taxon>Firstpapillomavirinae</taxon>
        <taxon>Chipapillomavirus</taxon>
        <taxon>Chipapillomavirus 1</taxon>
    </lineage>
</organism>
<comment type="similarity">
    <text evidence="2">Belongs to the papillomaviridae E8^E2C protein family.</text>
</comment>
<comment type="function">
    <text evidence="12">Plays a role in the initiation of viral DNA replication. A dimer of E2 interacts with a dimer of E1 in order to improve specificity of E1 DNA binding activity. Once the complex recognizes and binds DNA at specific sites, the E2 dimer is removed from DNA. E2 also regulates viral transcription through binding to the E2RE response element (5'-ACCNNNNNNGGT-3') present in multiple copies in the regulatory regions of the viral genome. Activates or represses transcription depending on E2RE's position with regards to proximal promoter elements including the TATA-box. Repression occurs by sterically hindering the assembly of the transcription initiation complex.</text>
</comment>
<evidence type="ECO:0000313" key="17">
    <source>
        <dbReference type="Proteomes" id="UP000158270"/>
    </source>
</evidence>
<feature type="region of interest" description="DNA-binding domain" evidence="12">
    <location>
        <begin position="404"/>
        <end position="488"/>
    </location>
</feature>
<evidence type="ECO:0000256" key="2">
    <source>
        <dbReference type="ARBA" id="ARBA00007794"/>
    </source>
</evidence>
<dbReference type="GO" id="GO:0006351">
    <property type="term" value="P:DNA-templated transcription"/>
    <property type="evidence" value="ECO:0007669"/>
    <property type="project" value="UniProtKB-UniRule"/>
</dbReference>
<evidence type="ECO:0000256" key="7">
    <source>
        <dbReference type="ARBA" id="ARBA00022705"/>
    </source>
</evidence>
<evidence type="ECO:0000256" key="6">
    <source>
        <dbReference type="ARBA" id="ARBA00022562"/>
    </source>
</evidence>
<protein>
    <recommendedName>
        <fullName evidence="12">Regulatory protein E2</fullName>
    </recommendedName>
</protein>
<dbReference type="GO" id="GO:0006260">
    <property type="term" value="P:DNA replication"/>
    <property type="evidence" value="ECO:0007669"/>
    <property type="project" value="UniProtKB-KW"/>
</dbReference>
<comment type="similarity">
    <text evidence="12">Belongs to the papillomaviridae E2 protein family.</text>
</comment>
<feature type="domain" description="Papillomavirus E2 C-terminal" evidence="15">
    <location>
        <begin position="410"/>
        <end position="481"/>
    </location>
</feature>
<evidence type="ECO:0000256" key="12">
    <source>
        <dbReference type="HAMAP-Rule" id="MF_04001"/>
    </source>
</evidence>
<feature type="compositionally biased region" description="Low complexity" evidence="13">
    <location>
        <begin position="196"/>
        <end position="209"/>
    </location>
</feature>
<feature type="domain" description="Papillomavirus E2 N-terminal" evidence="14">
    <location>
        <begin position="1"/>
        <end position="195"/>
    </location>
</feature>
<dbReference type="GO" id="GO:0003677">
    <property type="term" value="F:DNA binding"/>
    <property type="evidence" value="ECO:0007669"/>
    <property type="project" value="UniProtKB-UniRule"/>
</dbReference>
<comment type="subcellular location">
    <subcellularLocation>
        <location evidence="1 12">Host nucleus</location>
    </subcellularLocation>
</comment>
<name>A0A142FK16_9PAPI</name>
<evidence type="ECO:0000256" key="10">
    <source>
        <dbReference type="ARBA" id="ARBA00023159"/>
    </source>
</evidence>
<evidence type="ECO:0000259" key="14">
    <source>
        <dbReference type="Pfam" id="PF00508"/>
    </source>
</evidence>
<dbReference type="InterPro" id="IPR033668">
    <property type="entry name" value="Reg_prot_E2"/>
</dbReference>
<feature type="compositionally biased region" description="Low complexity" evidence="13">
    <location>
        <begin position="375"/>
        <end position="388"/>
    </location>
</feature>
<comment type="subunit">
    <text evidence="12">Binds DNA as homodimer. Interacts with protein E1; this interaction greatly increases E1 DNA-binding activity. Interacts with protein L1; this interaction enhances E2-dependent replication and transcription activation. Interacts with protein L2; this interaction inhibits E2 transcriptional activity but not DNA replication function E2. Interacts with protein E7; this interaction inhibits E7 oncogenic activity. Interacts with host TAF1; this interaction modulates E2-dependent transcriptional regulation. Interacts with host BRD4; this interaction mediates E2 transcriptional activation function. Additionally, the interaction with host BRD4 on mitotic chromosomes mediates tethering of the viral genome. Interacts with host TOPBP1; this interaction is required for optimal viral DNA replication.</text>
</comment>
<feature type="compositionally biased region" description="Low complexity" evidence="13">
    <location>
        <begin position="340"/>
        <end position="354"/>
    </location>
</feature>
<proteinExistence type="inferred from homology"/>
<dbReference type="GO" id="GO:0003700">
    <property type="term" value="F:DNA-binding transcription factor activity"/>
    <property type="evidence" value="ECO:0007669"/>
    <property type="project" value="UniProtKB-UniRule"/>
</dbReference>
<dbReference type="InterPro" id="IPR036050">
    <property type="entry name" value="Regulatory_protein_E2_N"/>
</dbReference>
<evidence type="ECO:0000313" key="16">
    <source>
        <dbReference type="EMBL" id="AMQ81156.1"/>
    </source>
</evidence>
<evidence type="ECO:0000256" key="9">
    <source>
        <dbReference type="ARBA" id="ARBA00023125"/>
    </source>
</evidence>
<dbReference type="GO" id="GO:0039693">
    <property type="term" value="P:viral DNA genome replication"/>
    <property type="evidence" value="ECO:0007669"/>
    <property type="project" value="UniProtKB-UniRule"/>
</dbReference>
<evidence type="ECO:0000256" key="13">
    <source>
        <dbReference type="SAM" id="MobiDB-lite"/>
    </source>
</evidence>
<dbReference type="InterPro" id="IPR001866">
    <property type="entry name" value="PPV_E2_N"/>
</dbReference>
<keyword evidence="10 12" id="KW-0010">Activator</keyword>
<dbReference type="HAMAP" id="MF_04001">
    <property type="entry name" value="PPV_E2"/>
    <property type="match status" value="1"/>
</dbReference>
<dbReference type="Gene3D" id="1.10.287.30">
    <property type="entry name" value="E2 (early) protein, N terminal domain, subdomain 1"/>
    <property type="match status" value="1"/>
</dbReference>
<dbReference type="InterPro" id="IPR012677">
    <property type="entry name" value="Nucleotide-bd_a/b_plait_sf"/>
</dbReference>
<keyword evidence="9 12" id="KW-0238">DNA-binding</keyword>
<comment type="PTM">
    <text evidence="12">Phosphorylated.</text>
</comment>
<dbReference type="Gene3D" id="2.170.200.10">
    <property type="entry name" value="Papillomavirus E2 early protein domain"/>
    <property type="match status" value="1"/>
</dbReference>
<dbReference type="InterPro" id="IPR042504">
    <property type="entry name" value="Regulatory_protein_E2_N_2"/>
</dbReference>
<reference evidence="17" key="1">
    <citation type="submission" date="2015-10" db="EMBL/GenBank/DDBJ databases">
        <authorList>
            <person name="Zhou D."/>
            <person name="Paul S."/>
            <person name="Alkhilaiwi F."/>
            <person name="Clark M."/>
            <person name="Schlegel R."/>
            <person name="Yuan H."/>
        </authorList>
    </citation>
    <scope>NUCLEOTIDE SEQUENCE [LARGE SCALE GENOMIC DNA]</scope>
</reference>
<dbReference type="SUPFAM" id="SSF51332">
    <property type="entry name" value="E2 regulatory, transactivation domain"/>
    <property type="match status" value="1"/>
</dbReference>
<keyword evidence="4 12" id="KW-0244">Early protein</keyword>
<dbReference type="GO" id="GO:0006275">
    <property type="term" value="P:regulation of DNA replication"/>
    <property type="evidence" value="ECO:0007669"/>
    <property type="project" value="UniProtKB-UniRule"/>
</dbReference>
<evidence type="ECO:0000256" key="1">
    <source>
        <dbReference type="ARBA" id="ARBA00004147"/>
    </source>
</evidence>
<dbReference type="Gene3D" id="3.30.70.330">
    <property type="match status" value="1"/>
</dbReference>
<keyword evidence="8 12" id="KW-0805">Transcription regulation</keyword>
<dbReference type="GO" id="GO:0000166">
    <property type="term" value="F:nucleotide binding"/>
    <property type="evidence" value="ECO:0007669"/>
    <property type="project" value="UniProtKB-UniRule"/>
</dbReference>
<feature type="region of interest" description="Disordered" evidence="13">
    <location>
        <begin position="339"/>
        <end position="394"/>
    </location>
</feature>
<comment type="caution">
    <text evidence="12">Lacks conserved residue(s) required for the propagation of feature annotation.</text>
</comment>
<dbReference type="InterPro" id="IPR042503">
    <property type="entry name" value="Regulatory_protein_E2_N_1"/>
</dbReference>
<evidence type="ECO:0000259" key="15">
    <source>
        <dbReference type="Pfam" id="PF00511"/>
    </source>
</evidence>
<evidence type="ECO:0000256" key="4">
    <source>
        <dbReference type="ARBA" id="ARBA00022518"/>
    </source>
</evidence>
<gene>
    <name evidence="12 16" type="primary">E2</name>
</gene>
<sequence>MENLKKRLDAIQDELLTIYEEGSDQLAVQVQHWSLLRRENVLMHFARKSGVVRLGLQPVPALGVSAERAKQAIEMQLVLESLNNSEYGTEQWTLHDTSRERYIAEPARCFKKGVTYVEVYFDGDRANAMQYTLWHYVYYTDCNDRWHKTRSNVGIDGLWFWDNGEKRYYVRFDEEAQRYGTTGQWAVIVNNEHVSPLDSVTSTTPSSDSGAETAAADNGHGRLAGECGTAGTCRQRDRGTPLPWGEQAADSTGTTLLPPTSPSQEEEEPVAGQETTGVGGGPAESGGVCTNTQSLQPIGDVGRFLVPPHTGVATSPEPVSRCVTPLRAELPRVPCAQQRPVAPEAGSGSAAAAPNTPPGAHPQADPLRAEEGPREGAAASVQGRLPAASRHRRRSRQILREAGDCTSSLIVLSGPCNTLKCFRYRAKQLYKGLFCMISTSWYWAGEGSDRLGNARILLTFTSNSQRALFLDRVRLPPTVTLLDSIHTL</sequence>
<evidence type="ECO:0000256" key="5">
    <source>
        <dbReference type="ARBA" id="ARBA00022553"/>
    </source>
</evidence>
<dbReference type="Pfam" id="PF00508">
    <property type="entry name" value="PPV_E2_N"/>
    <property type="match status" value="1"/>
</dbReference>
<evidence type="ECO:0000256" key="11">
    <source>
        <dbReference type="ARBA" id="ARBA00023163"/>
    </source>
</evidence>
<dbReference type="InterPro" id="IPR000427">
    <property type="entry name" value="Papillomavirus_E2_C"/>
</dbReference>
<dbReference type="EMBL" id="KT901797">
    <property type="protein sequence ID" value="AMQ81156.1"/>
    <property type="molecule type" value="Genomic_DNA"/>
</dbReference>
<dbReference type="Pfam" id="PF00511">
    <property type="entry name" value="PPV_E2_C"/>
    <property type="match status" value="1"/>
</dbReference>
<keyword evidence="11 12" id="KW-0804">Transcription</keyword>
<dbReference type="Proteomes" id="UP000158270">
    <property type="component" value="Segment"/>
</dbReference>
<evidence type="ECO:0000256" key="8">
    <source>
        <dbReference type="ARBA" id="ARBA00023015"/>
    </source>
</evidence>
<evidence type="ECO:0000256" key="3">
    <source>
        <dbReference type="ARBA" id="ARBA00022491"/>
    </source>
</evidence>
<dbReference type="SUPFAM" id="SSF54957">
    <property type="entry name" value="Viral DNA-binding domain"/>
    <property type="match status" value="1"/>
</dbReference>
<keyword evidence="3 12" id="KW-0678">Repressor</keyword>
<keyword evidence="6 12" id="KW-1048">Host nucleus</keyword>
<dbReference type="GO" id="GO:0042025">
    <property type="term" value="C:host cell nucleus"/>
    <property type="evidence" value="ECO:0007669"/>
    <property type="project" value="UniProtKB-SubCell"/>
</dbReference>
<keyword evidence="7 12" id="KW-0235">DNA replication</keyword>
<accession>A0A142FK16</accession>
<dbReference type="InterPro" id="IPR035975">
    <property type="entry name" value="E2/EBNA1_C_sf"/>
</dbReference>
<feature type="region of interest" description="Disordered" evidence="13">
    <location>
        <begin position="196"/>
        <end position="294"/>
    </location>
</feature>
<keyword evidence="5 12" id="KW-0597">Phosphoprotein</keyword>